<evidence type="ECO:0000256" key="5">
    <source>
        <dbReference type="ARBA" id="ARBA00022989"/>
    </source>
</evidence>
<evidence type="ECO:0000256" key="4">
    <source>
        <dbReference type="ARBA" id="ARBA00022692"/>
    </source>
</evidence>
<evidence type="ECO:0000256" key="2">
    <source>
        <dbReference type="ARBA" id="ARBA00022448"/>
    </source>
</evidence>
<feature type="transmembrane region" description="Helical" evidence="7">
    <location>
        <begin position="204"/>
        <end position="223"/>
    </location>
</feature>
<keyword evidence="6 7" id="KW-0472">Membrane</keyword>
<feature type="transmembrane region" description="Helical" evidence="7">
    <location>
        <begin position="437"/>
        <end position="456"/>
    </location>
</feature>
<dbReference type="NCBIfam" id="TIGR00835">
    <property type="entry name" value="agcS"/>
    <property type="match status" value="1"/>
</dbReference>
<feature type="transmembrane region" description="Helical" evidence="7">
    <location>
        <begin position="28"/>
        <end position="51"/>
    </location>
</feature>
<dbReference type="GO" id="GO:0005283">
    <property type="term" value="F:amino acid:sodium symporter activity"/>
    <property type="evidence" value="ECO:0007669"/>
    <property type="project" value="InterPro"/>
</dbReference>
<feature type="transmembrane region" description="Helical" evidence="7">
    <location>
        <begin position="370"/>
        <end position="393"/>
    </location>
</feature>
<name>A0A382D210_9ZZZZ</name>
<gene>
    <name evidence="8" type="ORF">METZ01_LOCUS185314</name>
</gene>
<feature type="transmembrane region" description="Helical" evidence="7">
    <location>
        <begin position="261"/>
        <end position="285"/>
    </location>
</feature>
<accession>A0A382D210</accession>
<comment type="subcellular location">
    <subcellularLocation>
        <location evidence="1">Cell membrane</location>
        <topology evidence="1">Multi-pass membrane protein</topology>
    </subcellularLocation>
</comment>
<evidence type="ECO:0000256" key="3">
    <source>
        <dbReference type="ARBA" id="ARBA00022475"/>
    </source>
</evidence>
<dbReference type="InterPro" id="IPR001463">
    <property type="entry name" value="Na/Ala_symport"/>
</dbReference>
<dbReference type="AlphaFoldDB" id="A0A382D210"/>
<dbReference type="EMBL" id="UINC01037250">
    <property type="protein sequence ID" value="SVB32460.1"/>
    <property type="molecule type" value="Genomic_DNA"/>
</dbReference>
<dbReference type="Pfam" id="PF01235">
    <property type="entry name" value="Na_Ala_symp"/>
    <property type="match status" value="1"/>
</dbReference>
<evidence type="ECO:0000256" key="1">
    <source>
        <dbReference type="ARBA" id="ARBA00004651"/>
    </source>
</evidence>
<evidence type="ECO:0008006" key="9">
    <source>
        <dbReference type="Google" id="ProtNLM"/>
    </source>
</evidence>
<keyword evidence="3" id="KW-1003">Cell membrane</keyword>
<feature type="transmembrane region" description="Helical" evidence="7">
    <location>
        <begin position="235"/>
        <end position="255"/>
    </location>
</feature>
<dbReference type="PANTHER" id="PTHR30330">
    <property type="entry name" value="AGSS FAMILY TRANSPORTER, SODIUM-ALANINE"/>
    <property type="match status" value="1"/>
</dbReference>
<feature type="transmembrane region" description="Helical" evidence="7">
    <location>
        <begin position="88"/>
        <end position="107"/>
    </location>
</feature>
<protein>
    <recommendedName>
        <fullName evidence="9">Amino acid carrier protein</fullName>
    </recommendedName>
</protein>
<dbReference type="PRINTS" id="PR00175">
    <property type="entry name" value="NAALASMPORT"/>
</dbReference>
<evidence type="ECO:0000256" key="7">
    <source>
        <dbReference type="SAM" id="Phobius"/>
    </source>
</evidence>
<dbReference type="PANTHER" id="PTHR30330:SF3">
    <property type="entry name" value="TRANSCRIPTIONAL REGULATOR, LRP FAMILY"/>
    <property type="match status" value="1"/>
</dbReference>
<reference evidence="8" key="1">
    <citation type="submission" date="2018-05" db="EMBL/GenBank/DDBJ databases">
        <authorList>
            <person name="Lanie J.A."/>
            <person name="Ng W.-L."/>
            <person name="Kazmierczak K.M."/>
            <person name="Andrzejewski T.M."/>
            <person name="Davidsen T.M."/>
            <person name="Wayne K.J."/>
            <person name="Tettelin H."/>
            <person name="Glass J.I."/>
            <person name="Rusch D."/>
            <person name="Podicherti R."/>
            <person name="Tsui H.-C.T."/>
            <person name="Winkler M.E."/>
        </authorList>
    </citation>
    <scope>NUCLEOTIDE SEQUENCE</scope>
</reference>
<proteinExistence type="predicted"/>
<evidence type="ECO:0000256" key="6">
    <source>
        <dbReference type="ARBA" id="ARBA00023136"/>
    </source>
</evidence>
<feature type="transmembrane region" description="Helical" evidence="7">
    <location>
        <begin position="113"/>
        <end position="133"/>
    </location>
</feature>
<keyword evidence="2" id="KW-0813">Transport</keyword>
<feature type="transmembrane region" description="Helical" evidence="7">
    <location>
        <begin position="318"/>
        <end position="341"/>
    </location>
</feature>
<keyword evidence="5 7" id="KW-1133">Transmembrane helix</keyword>
<keyword evidence="4 7" id="KW-0812">Transmembrane</keyword>
<dbReference type="GO" id="GO:0005886">
    <property type="term" value="C:plasma membrane"/>
    <property type="evidence" value="ECO:0007669"/>
    <property type="project" value="UniProtKB-SubCell"/>
</dbReference>
<feature type="transmembrane region" description="Helical" evidence="7">
    <location>
        <begin position="413"/>
        <end position="431"/>
    </location>
</feature>
<organism evidence="8">
    <name type="scientific">marine metagenome</name>
    <dbReference type="NCBI Taxonomy" id="408172"/>
    <lineage>
        <taxon>unclassified sequences</taxon>
        <taxon>metagenomes</taxon>
        <taxon>ecological metagenomes</taxon>
    </lineage>
</organism>
<feature type="transmembrane region" description="Helical" evidence="7">
    <location>
        <begin position="161"/>
        <end position="184"/>
    </location>
</feature>
<sequence>MDGIFSQIDNFFGVFVGYLAEVLFYKGFPFFGFPFIVLVLLVGALSFTFYFKFINIRGFSHSIDIIKGKYDNPEDIGQISHFQALTSALSATIGLGNIAGVAVAVSLGGPGAVFWMMFIAVFSMTAKFVSATLGQLYRTVHEDGSISGGPMYYLDQGLKEIGFGSFGKVLGVLYAIFIIGGAFGGGNMFQANQSYELVGSLTGIPNWIYGIVLMGLVAAVIMGGIERIGKTTEKIVPTMVVLYVAASLFIIVMNIDKLPGVISSIFSQAFTPSATYGGFMGVLVLGIQRAVFSNEGGVGSAAIAHSAAKTDEPVREGIVAMIGPFIDTIVICFMTASVILITADQNPLINADGIKGAELTSAAFGSVISWFPYILAFVVFLFSYSTMISWYYYGEKGWRYLSSSTSSLIYYKALFLGCIFIGSVSSLSNVIEFSDMMILSCAVPNIIGAFFLLPKLKTHLNDYWGRYQNNEFKVYK</sequence>
<evidence type="ECO:0000313" key="8">
    <source>
        <dbReference type="EMBL" id="SVB32460.1"/>
    </source>
</evidence>
<dbReference type="Gene3D" id="1.20.1740.10">
    <property type="entry name" value="Amino acid/polyamine transporter I"/>
    <property type="match status" value="1"/>
</dbReference>